<dbReference type="EMBL" id="BGPR01005176">
    <property type="protein sequence ID" value="GBN07650.1"/>
    <property type="molecule type" value="Genomic_DNA"/>
</dbReference>
<evidence type="ECO:0000313" key="1">
    <source>
        <dbReference type="EMBL" id="GBN07650.1"/>
    </source>
</evidence>
<comment type="caution">
    <text evidence="1">The sequence shown here is derived from an EMBL/GenBank/DDBJ whole genome shotgun (WGS) entry which is preliminary data.</text>
</comment>
<feature type="non-terminal residue" evidence="1">
    <location>
        <position position="8"/>
    </location>
</feature>
<feature type="non-terminal residue" evidence="1">
    <location>
        <position position="1"/>
    </location>
</feature>
<evidence type="ECO:0000313" key="2">
    <source>
        <dbReference type="Proteomes" id="UP000499080"/>
    </source>
</evidence>
<accession>A0A4Y2L011</accession>
<name>A0A4Y2L011_ARAVE</name>
<sequence length="8" mass="900">LIRSANIN</sequence>
<keyword evidence="2" id="KW-1185">Reference proteome</keyword>
<organism evidence="1 2">
    <name type="scientific">Araneus ventricosus</name>
    <name type="common">Orbweaver spider</name>
    <name type="synonym">Epeira ventricosa</name>
    <dbReference type="NCBI Taxonomy" id="182803"/>
    <lineage>
        <taxon>Eukaryota</taxon>
        <taxon>Metazoa</taxon>
        <taxon>Ecdysozoa</taxon>
        <taxon>Arthropoda</taxon>
        <taxon>Chelicerata</taxon>
        <taxon>Arachnida</taxon>
        <taxon>Araneae</taxon>
        <taxon>Araneomorphae</taxon>
        <taxon>Entelegynae</taxon>
        <taxon>Araneoidea</taxon>
        <taxon>Araneidae</taxon>
        <taxon>Araneus</taxon>
    </lineage>
</organism>
<gene>
    <name evidence="1" type="ORF">AVEN_107923_1</name>
</gene>
<proteinExistence type="predicted"/>
<dbReference type="Proteomes" id="UP000499080">
    <property type="component" value="Unassembled WGS sequence"/>
</dbReference>
<protein>
    <submittedName>
        <fullName evidence="1">Uncharacterized protein</fullName>
    </submittedName>
</protein>
<reference evidence="1 2" key="1">
    <citation type="journal article" date="2019" name="Sci. Rep.">
        <title>Orb-weaving spider Araneus ventricosus genome elucidates the spidroin gene catalogue.</title>
        <authorList>
            <person name="Kono N."/>
            <person name="Nakamura H."/>
            <person name="Ohtoshi R."/>
            <person name="Moran D.A.P."/>
            <person name="Shinohara A."/>
            <person name="Yoshida Y."/>
            <person name="Fujiwara M."/>
            <person name="Mori M."/>
            <person name="Tomita M."/>
            <person name="Arakawa K."/>
        </authorList>
    </citation>
    <scope>NUCLEOTIDE SEQUENCE [LARGE SCALE GENOMIC DNA]</scope>
</reference>